<accession>A0A6G7Y453</accession>
<dbReference type="InterPro" id="IPR027417">
    <property type="entry name" value="P-loop_NTPase"/>
</dbReference>
<dbReference type="Proteomes" id="UP000501058">
    <property type="component" value="Chromosome"/>
</dbReference>
<proteinExistence type="inferred from homology"/>
<reference evidence="9 10" key="1">
    <citation type="submission" date="2020-03" db="EMBL/GenBank/DDBJ databases">
        <title>Propioniciclava sp. nov., isolated from Hydrophilus acuminatus.</title>
        <authorList>
            <person name="Hyun D.-W."/>
            <person name="Bae J.-W."/>
        </authorList>
    </citation>
    <scope>NUCLEOTIDE SEQUENCE [LARGE SCALE GENOMIC DNA]</scope>
    <source>
        <strain evidence="9 10">HDW11</strain>
    </source>
</reference>
<evidence type="ECO:0000256" key="6">
    <source>
        <dbReference type="ARBA" id="ARBA00023251"/>
    </source>
</evidence>
<dbReference type="SUPFAM" id="SSF52540">
    <property type="entry name" value="P-loop containing nucleoside triphosphate hydrolases"/>
    <property type="match status" value="1"/>
</dbReference>
<evidence type="ECO:0000256" key="5">
    <source>
        <dbReference type="ARBA" id="ARBA00022840"/>
    </source>
</evidence>
<feature type="region of interest" description="Disordered" evidence="7">
    <location>
        <begin position="86"/>
        <end position="131"/>
    </location>
</feature>
<evidence type="ECO:0000256" key="4">
    <source>
        <dbReference type="ARBA" id="ARBA00022741"/>
    </source>
</evidence>
<dbReference type="GO" id="GO:0046677">
    <property type="term" value="P:response to antibiotic"/>
    <property type="evidence" value="ECO:0007669"/>
    <property type="project" value="UniProtKB-KW"/>
</dbReference>
<comment type="similarity">
    <text evidence="2">Belongs to the ABC transporter superfamily.</text>
</comment>
<name>A0A6G7Y453_9ACTN</name>
<keyword evidence="10" id="KW-1185">Reference proteome</keyword>
<dbReference type="Gene3D" id="3.40.50.300">
    <property type="entry name" value="P-loop containing nucleotide triphosphate hydrolases"/>
    <property type="match status" value="1"/>
</dbReference>
<feature type="compositionally biased region" description="Low complexity" evidence="7">
    <location>
        <begin position="41"/>
        <end position="72"/>
    </location>
</feature>
<dbReference type="GO" id="GO:0016887">
    <property type="term" value="F:ATP hydrolysis activity"/>
    <property type="evidence" value="ECO:0007669"/>
    <property type="project" value="InterPro"/>
</dbReference>
<gene>
    <name evidence="9" type="ORF">G7070_03840</name>
</gene>
<dbReference type="PANTHER" id="PTHR42711:SF5">
    <property type="entry name" value="ABC TRANSPORTER ATP-BINDING PROTEIN NATA"/>
    <property type="match status" value="1"/>
</dbReference>
<keyword evidence="3" id="KW-0813">Transport</keyword>
<dbReference type="RefSeq" id="WP_166232087.1">
    <property type="nucleotide sequence ID" value="NZ_CP049865.1"/>
</dbReference>
<dbReference type="Pfam" id="PF00005">
    <property type="entry name" value="ABC_tran"/>
    <property type="match status" value="1"/>
</dbReference>
<feature type="region of interest" description="Disordered" evidence="7">
    <location>
        <begin position="1"/>
        <end position="72"/>
    </location>
</feature>
<dbReference type="SMART" id="SM00382">
    <property type="entry name" value="AAA"/>
    <property type="match status" value="1"/>
</dbReference>
<keyword evidence="4" id="KW-0547">Nucleotide-binding</keyword>
<keyword evidence="6" id="KW-0046">Antibiotic resistance</keyword>
<dbReference type="AlphaFoldDB" id="A0A6G7Y453"/>
<evidence type="ECO:0000256" key="3">
    <source>
        <dbReference type="ARBA" id="ARBA00022448"/>
    </source>
</evidence>
<evidence type="ECO:0000259" key="8">
    <source>
        <dbReference type="SMART" id="SM00382"/>
    </source>
</evidence>
<feature type="domain" description="AAA+ ATPase" evidence="8">
    <location>
        <begin position="157"/>
        <end position="341"/>
    </location>
</feature>
<sequence length="341" mass="34600">MTDLPRHAPEPDDPAPVAGAGPLPRHAAPDDGRPLFREDAPAAAGEDAPAAFPASDADGAPTEAEPAPAASPEHLDATLADAVSEPTRALPPEDAAPAPVTAPAATPPATPHSPDAAAAAGRAAPSPAPSPAVIEATGFGMATHDPAFTGLDILVPAGRFAAVVGAAGTGKSTLLLALTGRMRPVTGALLVGGRDGIRHPGRVRTSTAIARLADLITPEASLTLDDCLTERTLFDAADPRAREANYLHAARLLGLDAPRGTLYKDLAPVDQTRAALALACVRPSTVIVLDDLDYDVTLDEQRALWDGVAALAADGQPVIAATTERSAVHPDAVVIDLEPEA</sequence>
<comment type="subcellular location">
    <subcellularLocation>
        <location evidence="1">Cell membrane</location>
        <topology evidence="1">Peripheral membrane protein</topology>
    </subcellularLocation>
</comment>
<feature type="compositionally biased region" description="Basic and acidic residues" evidence="7">
    <location>
        <begin position="27"/>
        <end position="40"/>
    </location>
</feature>
<keyword evidence="5 9" id="KW-0067">ATP-binding</keyword>
<dbReference type="EMBL" id="CP049865">
    <property type="protein sequence ID" value="QIK71563.1"/>
    <property type="molecule type" value="Genomic_DNA"/>
</dbReference>
<evidence type="ECO:0000256" key="2">
    <source>
        <dbReference type="ARBA" id="ARBA00005417"/>
    </source>
</evidence>
<dbReference type="InterPro" id="IPR003439">
    <property type="entry name" value="ABC_transporter-like_ATP-bd"/>
</dbReference>
<feature type="compositionally biased region" description="Low complexity" evidence="7">
    <location>
        <begin position="92"/>
        <end position="104"/>
    </location>
</feature>
<evidence type="ECO:0000256" key="1">
    <source>
        <dbReference type="ARBA" id="ARBA00004202"/>
    </source>
</evidence>
<dbReference type="KEGG" id="prv:G7070_03840"/>
<dbReference type="GO" id="GO:0005886">
    <property type="term" value="C:plasma membrane"/>
    <property type="evidence" value="ECO:0007669"/>
    <property type="project" value="UniProtKB-SubCell"/>
</dbReference>
<organism evidence="9 10">
    <name type="scientific">Propioniciclava coleopterorum</name>
    <dbReference type="NCBI Taxonomy" id="2714937"/>
    <lineage>
        <taxon>Bacteria</taxon>
        <taxon>Bacillati</taxon>
        <taxon>Actinomycetota</taxon>
        <taxon>Actinomycetes</taxon>
        <taxon>Propionibacteriales</taxon>
        <taxon>Propionibacteriaceae</taxon>
        <taxon>Propioniciclava</taxon>
    </lineage>
</organism>
<dbReference type="InterPro" id="IPR050763">
    <property type="entry name" value="ABC_transporter_ATP-binding"/>
</dbReference>
<protein>
    <submittedName>
        <fullName evidence="9">ATP-binding cassette domain-containing protein</fullName>
    </submittedName>
</protein>
<dbReference type="InterPro" id="IPR003593">
    <property type="entry name" value="AAA+_ATPase"/>
</dbReference>
<feature type="compositionally biased region" description="Low complexity" evidence="7">
    <location>
        <begin position="112"/>
        <end position="125"/>
    </location>
</feature>
<dbReference type="PANTHER" id="PTHR42711">
    <property type="entry name" value="ABC TRANSPORTER ATP-BINDING PROTEIN"/>
    <property type="match status" value="1"/>
</dbReference>
<dbReference type="GO" id="GO:0005524">
    <property type="term" value="F:ATP binding"/>
    <property type="evidence" value="ECO:0007669"/>
    <property type="project" value="UniProtKB-KW"/>
</dbReference>
<feature type="compositionally biased region" description="Low complexity" evidence="7">
    <location>
        <begin position="15"/>
        <end position="24"/>
    </location>
</feature>
<evidence type="ECO:0000313" key="9">
    <source>
        <dbReference type="EMBL" id="QIK71563.1"/>
    </source>
</evidence>
<evidence type="ECO:0000313" key="10">
    <source>
        <dbReference type="Proteomes" id="UP000501058"/>
    </source>
</evidence>
<feature type="compositionally biased region" description="Basic and acidic residues" evidence="7">
    <location>
        <begin position="1"/>
        <end position="10"/>
    </location>
</feature>
<evidence type="ECO:0000256" key="7">
    <source>
        <dbReference type="SAM" id="MobiDB-lite"/>
    </source>
</evidence>